<gene>
    <name evidence="4" type="ORF">EW145_g1012</name>
</gene>
<organism evidence="4 5">
    <name type="scientific">Phellinidium pouzarii</name>
    <dbReference type="NCBI Taxonomy" id="167371"/>
    <lineage>
        <taxon>Eukaryota</taxon>
        <taxon>Fungi</taxon>
        <taxon>Dikarya</taxon>
        <taxon>Basidiomycota</taxon>
        <taxon>Agaricomycotina</taxon>
        <taxon>Agaricomycetes</taxon>
        <taxon>Hymenochaetales</taxon>
        <taxon>Hymenochaetaceae</taxon>
        <taxon>Phellinidium</taxon>
    </lineage>
</organism>
<evidence type="ECO:0000256" key="2">
    <source>
        <dbReference type="SAM" id="MobiDB-lite"/>
    </source>
</evidence>
<dbReference type="OrthoDB" id="8117402at2759"/>
<evidence type="ECO:0000256" key="1">
    <source>
        <dbReference type="PROSITE-ProRule" id="PRU00042"/>
    </source>
</evidence>
<comment type="caution">
    <text evidence="4">The sequence shown here is derived from an EMBL/GenBank/DDBJ whole genome shotgun (WGS) entry which is preliminary data.</text>
</comment>
<keyword evidence="1" id="KW-0863">Zinc-finger</keyword>
<dbReference type="PROSITE" id="PS50157">
    <property type="entry name" value="ZINC_FINGER_C2H2_2"/>
    <property type="match status" value="1"/>
</dbReference>
<dbReference type="Gene3D" id="3.30.160.60">
    <property type="entry name" value="Classic Zinc Finger"/>
    <property type="match status" value="1"/>
</dbReference>
<feature type="region of interest" description="Disordered" evidence="2">
    <location>
        <begin position="194"/>
        <end position="246"/>
    </location>
</feature>
<feature type="domain" description="C2H2-type" evidence="3">
    <location>
        <begin position="306"/>
        <end position="335"/>
    </location>
</feature>
<dbReference type="Proteomes" id="UP000308199">
    <property type="component" value="Unassembled WGS sequence"/>
</dbReference>
<name>A0A4S4LG87_9AGAM</name>
<proteinExistence type="predicted"/>
<reference evidence="4 5" key="1">
    <citation type="submission" date="2019-02" db="EMBL/GenBank/DDBJ databases">
        <title>Genome sequencing of the rare red list fungi Phellinidium pouzarii.</title>
        <authorList>
            <person name="Buettner E."/>
            <person name="Kellner H."/>
        </authorList>
    </citation>
    <scope>NUCLEOTIDE SEQUENCE [LARGE SCALE GENOMIC DNA]</scope>
    <source>
        <strain evidence="4 5">DSM 108285</strain>
    </source>
</reference>
<dbReference type="SMART" id="SM00355">
    <property type="entry name" value="ZnF_C2H2"/>
    <property type="match status" value="1"/>
</dbReference>
<protein>
    <recommendedName>
        <fullName evidence="3">C2H2-type domain-containing protein</fullName>
    </recommendedName>
</protein>
<keyword evidence="5" id="KW-1185">Reference proteome</keyword>
<accession>A0A4S4LG87</accession>
<dbReference type="PROSITE" id="PS00028">
    <property type="entry name" value="ZINC_FINGER_C2H2_1"/>
    <property type="match status" value="1"/>
</dbReference>
<evidence type="ECO:0000313" key="4">
    <source>
        <dbReference type="EMBL" id="THH10869.1"/>
    </source>
</evidence>
<evidence type="ECO:0000259" key="3">
    <source>
        <dbReference type="PROSITE" id="PS50157"/>
    </source>
</evidence>
<keyword evidence="1" id="KW-0479">Metal-binding</keyword>
<dbReference type="EMBL" id="SGPK01000025">
    <property type="protein sequence ID" value="THH10869.1"/>
    <property type="molecule type" value="Genomic_DNA"/>
</dbReference>
<evidence type="ECO:0000313" key="5">
    <source>
        <dbReference type="Proteomes" id="UP000308199"/>
    </source>
</evidence>
<dbReference type="AlphaFoldDB" id="A0A4S4LG87"/>
<feature type="compositionally biased region" description="Low complexity" evidence="2">
    <location>
        <begin position="204"/>
        <end position="240"/>
    </location>
</feature>
<keyword evidence="1" id="KW-0862">Zinc</keyword>
<dbReference type="InterPro" id="IPR013087">
    <property type="entry name" value="Znf_C2H2_type"/>
</dbReference>
<sequence length="390" mass="42095">MSLVIPAGQLTRTIITVRCDSPHTAPHIECALDEQTPFKQRPLLEAKAPFGFSTDERLHSSTNGLPPSVDNYSTSIPRADLCVERGVDRRFADNAWIPASGTSGSLLTHETFQESPSSQHPFYSMDMPEMIDSGSIGYSSVPIMTNLVSPATTVESPVDVENNVFAFHSDLELMTALDSFMNVHDYSHNWENLMGQPGLSTPGPSSAPQQPAADISEPTSPEMSASSSPSSSGTDSPTTPFNYFLPTSTPTNVGGCTIGLNSTLESSNIRESPGFSLRSSPILPHRMTRTEINAGAMIKPGDSRLLPCPQPGCRRQFKSTSTLSGHMKTHAGKGARFTSATRGLQTREALRVGMHALQQLFLIRALTGEAYLYYGQEQEGKRSLSGLSRG</sequence>
<dbReference type="GO" id="GO:0008270">
    <property type="term" value="F:zinc ion binding"/>
    <property type="evidence" value="ECO:0007669"/>
    <property type="project" value="UniProtKB-KW"/>
</dbReference>